<dbReference type="InterPro" id="IPR027417">
    <property type="entry name" value="P-loop_NTPase"/>
</dbReference>
<dbReference type="Gene3D" id="3.40.50.300">
    <property type="entry name" value="P-loop containing nucleotide triphosphate hydrolases"/>
    <property type="match status" value="1"/>
</dbReference>
<accession>A0ABT8D1Q5</accession>
<dbReference type="InterPro" id="IPR050086">
    <property type="entry name" value="MetN_ABC_transporter-like"/>
</dbReference>
<evidence type="ECO:0000259" key="8">
    <source>
        <dbReference type="PROSITE" id="PS50893"/>
    </source>
</evidence>
<keyword evidence="6 9" id="KW-0067">ATP-binding</keyword>
<dbReference type="InterPro" id="IPR003593">
    <property type="entry name" value="AAA+_ATPase"/>
</dbReference>
<comment type="subcellular location">
    <subcellularLocation>
        <location evidence="1">Cell membrane</location>
        <topology evidence="1">Peripheral membrane protein</topology>
    </subcellularLocation>
</comment>
<evidence type="ECO:0000256" key="2">
    <source>
        <dbReference type="ARBA" id="ARBA00005417"/>
    </source>
</evidence>
<dbReference type="InterPro" id="IPR003439">
    <property type="entry name" value="ABC_transporter-like_ATP-bd"/>
</dbReference>
<keyword evidence="3" id="KW-0813">Transport</keyword>
<keyword evidence="4" id="KW-1003">Cell membrane</keyword>
<dbReference type="Pfam" id="PF00005">
    <property type="entry name" value="ABC_tran"/>
    <property type="match status" value="1"/>
</dbReference>
<dbReference type="Proteomes" id="UP001243846">
    <property type="component" value="Unassembled WGS sequence"/>
</dbReference>
<dbReference type="SUPFAM" id="SSF52540">
    <property type="entry name" value="P-loop containing nucleoside triphosphate hydrolases"/>
    <property type="match status" value="1"/>
</dbReference>
<dbReference type="CDD" id="cd03262">
    <property type="entry name" value="ABC_HisP_GlnQ"/>
    <property type="match status" value="1"/>
</dbReference>
<name>A0ABT8D1Q5_9RHOB</name>
<dbReference type="PROSITE" id="PS50893">
    <property type="entry name" value="ABC_TRANSPORTER_2"/>
    <property type="match status" value="1"/>
</dbReference>
<evidence type="ECO:0000256" key="4">
    <source>
        <dbReference type="ARBA" id="ARBA00022475"/>
    </source>
</evidence>
<organism evidence="9 10">
    <name type="scientific">Paracoccus cavernae</name>
    <dbReference type="NCBI Taxonomy" id="1571207"/>
    <lineage>
        <taxon>Bacteria</taxon>
        <taxon>Pseudomonadati</taxon>
        <taxon>Pseudomonadota</taxon>
        <taxon>Alphaproteobacteria</taxon>
        <taxon>Rhodobacterales</taxon>
        <taxon>Paracoccaceae</taxon>
        <taxon>Paracoccus</taxon>
    </lineage>
</organism>
<reference evidence="10" key="1">
    <citation type="journal article" date="2019" name="Int. J. Syst. Evol. Microbiol.">
        <title>The Global Catalogue of Microorganisms (GCM) 10K type strain sequencing project: providing services to taxonomists for standard genome sequencing and annotation.</title>
        <authorList>
            <consortium name="The Broad Institute Genomics Platform"/>
            <consortium name="The Broad Institute Genome Sequencing Center for Infectious Disease"/>
            <person name="Wu L."/>
            <person name="Ma J."/>
        </authorList>
    </citation>
    <scope>NUCLEOTIDE SEQUENCE [LARGE SCALE GENOMIC DNA]</scope>
    <source>
        <strain evidence="10">CECT 8482</strain>
    </source>
</reference>
<dbReference type="EMBL" id="JAUFRC010000001">
    <property type="protein sequence ID" value="MDN3710719.1"/>
    <property type="molecule type" value="Genomic_DNA"/>
</dbReference>
<dbReference type="InterPro" id="IPR017871">
    <property type="entry name" value="ABC_transporter-like_CS"/>
</dbReference>
<evidence type="ECO:0000256" key="7">
    <source>
        <dbReference type="ARBA" id="ARBA00023136"/>
    </source>
</evidence>
<dbReference type="InterPro" id="IPR030679">
    <property type="entry name" value="ABC_ATPase_HisP-typ"/>
</dbReference>
<gene>
    <name evidence="9" type="ORF">QWZ10_00705</name>
</gene>
<evidence type="ECO:0000256" key="1">
    <source>
        <dbReference type="ARBA" id="ARBA00004202"/>
    </source>
</evidence>
<evidence type="ECO:0000256" key="5">
    <source>
        <dbReference type="ARBA" id="ARBA00022741"/>
    </source>
</evidence>
<protein>
    <submittedName>
        <fullName evidence="9">ATP-binding cassette domain-containing protein</fullName>
    </submittedName>
</protein>
<dbReference type="GO" id="GO:0005524">
    <property type="term" value="F:ATP binding"/>
    <property type="evidence" value="ECO:0007669"/>
    <property type="project" value="UniProtKB-KW"/>
</dbReference>
<proteinExistence type="inferred from homology"/>
<keyword evidence="7" id="KW-0472">Membrane</keyword>
<sequence length="257" mass="28313">MDDGANAIEVTDLHKRFGALEVLKGVSLEARKGEVIAIIGGSGSGKSTFLRCINLLETPSAGRITVHGETIAMKSDRRGGQVPADRKQVERIRARLAMVFQSFNLWQHRTVLQNVIEAPVHVLGIPKDQAIATAETLLRRVGLYEKRDAYPAFLSGGQQQRAAIARAVAVDPEVMLFDEPTSALDPELVGEVLGVIGDLARENRTMILVTHEMKFARNVADRIVFFHGGVIEEQGTPEQIFDAPRSERLKRFIQSSH</sequence>
<evidence type="ECO:0000313" key="10">
    <source>
        <dbReference type="Proteomes" id="UP001243846"/>
    </source>
</evidence>
<evidence type="ECO:0000313" key="9">
    <source>
        <dbReference type="EMBL" id="MDN3710719.1"/>
    </source>
</evidence>
<keyword evidence="10" id="KW-1185">Reference proteome</keyword>
<comment type="similarity">
    <text evidence="2">Belongs to the ABC transporter superfamily.</text>
</comment>
<dbReference type="PANTHER" id="PTHR43166:SF35">
    <property type="entry name" value="L-CYSTINE IMPORT ATP-BINDING PROTEIN TCYN"/>
    <property type="match status" value="1"/>
</dbReference>
<dbReference type="PROSITE" id="PS00211">
    <property type="entry name" value="ABC_TRANSPORTER_1"/>
    <property type="match status" value="1"/>
</dbReference>
<dbReference type="SMART" id="SM00382">
    <property type="entry name" value="AAA"/>
    <property type="match status" value="1"/>
</dbReference>
<dbReference type="PANTHER" id="PTHR43166">
    <property type="entry name" value="AMINO ACID IMPORT ATP-BINDING PROTEIN"/>
    <property type="match status" value="1"/>
</dbReference>
<evidence type="ECO:0000256" key="3">
    <source>
        <dbReference type="ARBA" id="ARBA00022448"/>
    </source>
</evidence>
<keyword evidence="5" id="KW-0547">Nucleotide-binding</keyword>
<feature type="domain" description="ABC transporter" evidence="8">
    <location>
        <begin position="8"/>
        <end position="253"/>
    </location>
</feature>
<dbReference type="PIRSF" id="PIRSF039085">
    <property type="entry name" value="ABC_ATPase_HisP"/>
    <property type="match status" value="1"/>
</dbReference>
<evidence type="ECO:0000256" key="6">
    <source>
        <dbReference type="ARBA" id="ARBA00022840"/>
    </source>
</evidence>
<comment type="caution">
    <text evidence="9">The sequence shown here is derived from an EMBL/GenBank/DDBJ whole genome shotgun (WGS) entry which is preliminary data.</text>
</comment>